<dbReference type="Pfam" id="PF00078">
    <property type="entry name" value="RVT_1"/>
    <property type="match status" value="1"/>
</dbReference>
<dbReference type="InterPro" id="IPR002156">
    <property type="entry name" value="RNaseH_domain"/>
</dbReference>
<feature type="domain" description="RNase H type-1" evidence="2">
    <location>
        <begin position="766"/>
        <end position="898"/>
    </location>
</feature>
<dbReference type="CDD" id="cd09077">
    <property type="entry name" value="R1-I-EN"/>
    <property type="match status" value="1"/>
</dbReference>
<dbReference type="InterPro" id="IPR012337">
    <property type="entry name" value="RNaseH-like_sf"/>
</dbReference>
<evidence type="ECO:0008006" key="5">
    <source>
        <dbReference type="Google" id="ProtNLM"/>
    </source>
</evidence>
<gene>
    <name evidence="3" type="ORF">LNINA_LOCUS891</name>
</gene>
<dbReference type="Gene3D" id="3.60.10.10">
    <property type="entry name" value="Endonuclease/exonuclease/phosphatase"/>
    <property type="match status" value="1"/>
</dbReference>
<dbReference type="InterPro" id="IPR005135">
    <property type="entry name" value="Endo/exonuclease/phosphatase"/>
</dbReference>
<dbReference type="SUPFAM" id="SSF56219">
    <property type="entry name" value="DNase I-like"/>
    <property type="match status" value="1"/>
</dbReference>
<dbReference type="InterPro" id="IPR036691">
    <property type="entry name" value="Endo/exonu/phosph_ase_sf"/>
</dbReference>
<accession>A0AAV1IY32</accession>
<protein>
    <recommendedName>
        <fullName evidence="5">115 kDa protein in type-1 retrotransposable element R1DM</fullName>
    </recommendedName>
</protein>
<evidence type="ECO:0000313" key="3">
    <source>
        <dbReference type="EMBL" id="CAK1540870.1"/>
    </source>
</evidence>
<dbReference type="InterPro" id="IPR000477">
    <property type="entry name" value="RT_dom"/>
</dbReference>
<comment type="caution">
    <text evidence="3">The sequence shown here is derived from an EMBL/GenBank/DDBJ whole genome shotgun (WGS) entry which is preliminary data.</text>
</comment>
<dbReference type="Gene3D" id="3.30.420.10">
    <property type="entry name" value="Ribonuclease H-like superfamily/Ribonuclease H"/>
    <property type="match status" value="1"/>
</dbReference>
<dbReference type="SUPFAM" id="SSF53098">
    <property type="entry name" value="Ribonuclease H-like"/>
    <property type="match status" value="1"/>
</dbReference>
<dbReference type="InterPro" id="IPR043502">
    <property type="entry name" value="DNA/RNA_pol_sf"/>
</dbReference>
<dbReference type="Pfam" id="PF14529">
    <property type="entry name" value="Exo_endo_phos_2"/>
    <property type="match status" value="1"/>
</dbReference>
<keyword evidence="4" id="KW-1185">Reference proteome</keyword>
<dbReference type="Pfam" id="PF00075">
    <property type="entry name" value="RNase_H"/>
    <property type="match status" value="1"/>
</dbReference>
<dbReference type="CDD" id="cd01650">
    <property type="entry name" value="RT_nLTR_like"/>
    <property type="match status" value="1"/>
</dbReference>
<dbReference type="InterPro" id="IPR036397">
    <property type="entry name" value="RNaseH_sf"/>
</dbReference>
<dbReference type="Proteomes" id="UP001497472">
    <property type="component" value="Unassembled WGS sequence"/>
</dbReference>
<dbReference type="PANTHER" id="PTHR33481:SF1">
    <property type="entry name" value="ENDONUCLEASE_EXONUCLEASE_PHOSPHATASE DOMAIN-CONTAINING PROTEIN-RELATED"/>
    <property type="match status" value="1"/>
</dbReference>
<name>A0AAV1IY32_9NEOP</name>
<dbReference type="SUPFAM" id="SSF56672">
    <property type="entry name" value="DNA/RNA polymerases"/>
    <property type="match status" value="1"/>
</dbReference>
<dbReference type="PROSITE" id="PS50878">
    <property type="entry name" value="RT_POL"/>
    <property type="match status" value="1"/>
</dbReference>
<dbReference type="GO" id="GO:0003676">
    <property type="term" value="F:nucleic acid binding"/>
    <property type="evidence" value="ECO:0007669"/>
    <property type="project" value="InterPro"/>
</dbReference>
<sequence length="1055" mass="119284">MDRDMESLLVVQANLQRKDAATTELIMEGLRRKASVALVQEPYVGKEGKMKIYGSIRIFQFVGKAEKVVKAAIVLFDSNTDATLCPDLTTPNIVVVKAKTYEQDVHLVSFYFEPTPTPIEPYLNDLRKIWNSVGPNVIFAGDANAKSNLWGGRITDRRGESLMGLVVENANEGETPTFDTYRGGKSYSSFVDVTFYSANLLGLVDEWKVEEALTSSDHNAILFKIRGTKLKGITIERTTRIYKTEKAHWTDFREKIGQMLERKSISAEILDNIRTEEELDKVIEEYRETIKEVCEESLPKLKKTRKLTVPWWTRELTALKKQMKTKKRRIRCAAPTRRPHVVEDYLETKEKYEVSIKEAKLRSWKEFCGKQDREGMWEGIYRVIKRTEIRREDVPLIKEGQVLGMRESAELLTKTFYPDDDEDKDQPVHKEIRAKALGVNEELGDNPLEPPFTEHELDRVLSSFNPKKAPGRDGLFLDICREAIMVDPTLFLALTNKCLAMGHFPTIWKEATVVILRKPGRTEYTTPKAYRPIGLLPVMGKIVEKLLVARASWHIVPYLSARQYGFMPQRGTEDALYDLLSNIKARIAEKKIAVLVSLDIEGAFDSAWWPAIKCRLAEAGCPTNLRRVFDSYLKDRKVRLRYGGCETERKCSKGCVQGSIGGPILWNLLLDPLLKGLEKKGVCAQAFADDVVLLFDGHTASEIEGQANAALSYVQGWGVMNKLKFAQHKTKALVVTKKLKHDTPRLSMGGEGIEVVREVRLLGLVIDESLTFNTHVKTTCAKAYRIFRQLARAAKISWGLDTSIIRTIYTAVIEPVLMYAAGAWGQAVSKKCVKVQLDSRSALEDIVSGRSLNPLVVQTRMTFKNLSKSKEVRLFWIKAHVGHKGNERADQLAKEAANDRKRKPDFDKCPVSTIKRLLRADSLGRWEKEYDGGAIASTTKIFLPTVSTANKLIKKIGLDSELTQALTGHGGFAAYLHRFNCKDDPFCACGGGDETIIHLLIRCPIHDSDRTDLEHRLDIDLTEDRLSEVLKDDKARPVLISYMKKVVRMANARNK</sequence>
<evidence type="ECO:0000259" key="1">
    <source>
        <dbReference type="PROSITE" id="PS50878"/>
    </source>
</evidence>
<evidence type="ECO:0000313" key="4">
    <source>
        <dbReference type="Proteomes" id="UP001497472"/>
    </source>
</evidence>
<dbReference type="AlphaFoldDB" id="A0AAV1IY32"/>
<dbReference type="GO" id="GO:0042575">
    <property type="term" value="C:DNA polymerase complex"/>
    <property type="evidence" value="ECO:0007669"/>
    <property type="project" value="UniProtKB-ARBA"/>
</dbReference>
<proteinExistence type="predicted"/>
<dbReference type="GO" id="GO:0071897">
    <property type="term" value="P:DNA biosynthetic process"/>
    <property type="evidence" value="ECO:0007669"/>
    <property type="project" value="UniProtKB-ARBA"/>
</dbReference>
<evidence type="ECO:0000259" key="2">
    <source>
        <dbReference type="PROSITE" id="PS50879"/>
    </source>
</evidence>
<dbReference type="PANTHER" id="PTHR33481">
    <property type="entry name" value="REVERSE TRANSCRIPTASE"/>
    <property type="match status" value="1"/>
</dbReference>
<dbReference type="EMBL" id="CAVLEF010000002">
    <property type="protein sequence ID" value="CAK1540870.1"/>
    <property type="molecule type" value="Genomic_DNA"/>
</dbReference>
<reference evidence="3 4" key="1">
    <citation type="submission" date="2023-11" db="EMBL/GenBank/DDBJ databases">
        <authorList>
            <person name="Okamura Y."/>
        </authorList>
    </citation>
    <scope>NUCLEOTIDE SEQUENCE [LARGE SCALE GENOMIC DNA]</scope>
</reference>
<dbReference type="GO" id="GO:0004523">
    <property type="term" value="F:RNA-DNA hybrid ribonuclease activity"/>
    <property type="evidence" value="ECO:0007669"/>
    <property type="project" value="InterPro"/>
</dbReference>
<organism evidence="3 4">
    <name type="scientific">Leptosia nina</name>
    <dbReference type="NCBI Taxonomy" id="320188"/>
    <lineage>
        <taxon>Eukaryota</taxon>
        <taxon>Metazoa</taxon>
        <taxon>Ecdysozoa</taxon>
        <taxon>Arthropoda</taxon>
        <taxon>Hexapoda</taxon>
        <taxon>Insecta</taxon>
        <taxon>Pterygota</taxon>
        <taxon>Neoptera</taxon>
        <taxon>Endopterygota</taxon>
        <taxon>Lepidoptera</taxon>
        <taxon>Glossata</taxon>
        <taxon>Ditrysia</taxon>
        <taxon>Papilionoidea</taxon>
        <taxon>Pieridae</taxon>
        <taxon>Pierinae</taxon>
        <taxon>Leptosia</taxon>
    </lineage>
</organism>
<dbReference type="PROSITE" id="PS50879">
    <property type="entry name" value="RNASE_H_1"/>
    <property type="match status" value="1"/>
</dbReference>
<feature type="domain" description="Reverse transcriptase" evidence="1">
    <location>
        <begin position="497"/>
        <end position="766"/>
    </location>
</feature>